<evidence type="ECO:0000313" key="2">
    <source>
        <dbReference type="EMBL" id="SHJ88412.1"/>
    </source>
</evidence>
<organism evidence="2 3">
    <name type="scientific">Anaerotignum lactatifermentans DSM 14214</name>
    <dbReference type="NCBI Taxonomy" id="1121323"/>
    <lineage>
        <taxon>Bacteria</taxon>
        <taxon>Bacillati</taxon>
        <taxon>Bacillota</taxon>
        <taxon>Clostridia</taxon>
        <taxon>Lachnospirales</taxon>
        <taxon>Anaerotignaceae</taxon>
        <taxon>Anaerotignum</taxon>
    </lineage>
</organism>
<dbReference type="AlphaFoldDB" id="A0A1M6MYC1"/>
<feature type="region of interest" description="Disordered" evidence="1">
    <location>
        <begin position="1"/>
        <end position="22"/>
    </location>
</feature>
<accession>A0A1M6MYC1</accession>
<name>A0A1M6MYC1_9FIRM</name>
<proteinExistence type="predicted"/>
<dbReference type="Proteomes" id="UP000183975">
    <property type="component" value="Unassembled WGS sequence"/>
</dbReference>
<reference evidence="2 3" key="1">
    <citation type="submission" date="2016-11" db="EMBL/GenBank/DDBJ databases">
        <authorList>
            <person name="Jaros S."/>
            <person name="Januszkiewicz K."/>
            <person name="Wedrychowicz H."/>
        </authorList>
    </citation>
    <scope>NUCLEOTIDE SEQUENCE [LARGE SCALE GENOMIC DNA]</scope>
    <source>
        <strain evidence="2 3">DSM 14214</strain>
    </source>
</reference>
<protein>
    <submittedName>
        <fullName evidence="2">Uncharacterized protein</fullName>
    </submittedName>
</protein>
<dbReference type="EMBL" id="FRAH01000008">
    <property type="protein sequence ID" value="SHJ88412.1"/>
    <property type="molecule type" value="Genomic_DNA"/>
</dbReference>
<feature type="compositionally biased region" description="Basic residues" evidence="1">
    <location>
        <begin position="1"/>
        <end position="14"/>
    </location>
</feature>
<evidence type="ECO:0000313" key="3">
    <source>
        <dbReference type="Proteomes" id="UP000183975"/>
    </source>
</evidence>
<gene>
    <name evidence="2" type="ORF">SAMN02745138_00719</name>
</gene>
<sequence>MRKKSRQRKTTPRSRARDDDRLMNLGFSGGKACGGFPSCLLTGAGREPGQECEAPPTGGLLLMRVLSCAIHRLGDGKSVPSERVASSRMELFMGAWGQRPQQATWDLRASENPRFGLGGSHEALLAGFSYPVFMPFRAVFLQMRKEDAYTSSFSSSASFNLMAPSMTPSTMGRYFSGQSCNLWLVRWRCSLSSRSSSGLK</sequence>
<evidence type="ECO:0000256" key="1">
    <source>
        <dbReference type="SAM" id="MobiDB-lite"/>
    </source>
</evidence>
<keyword evidence="3" id="KW-1185">Reference proteome</keyword>